<gene>
    <name evidence="2" type="ORF">COV85_04560</name>
</gene>
<dbReference type="Pfam" id="PF15919">
    <property type="entry name" value="HicB_lk_antitox"/>
    <property type="match status" value="1"/>
</dbReference>
<reference evidence="2 3" key="1">
    <citation type="submission" date="2017-09" db="EMBL/GenBank/DDBJ databases">
        <title>Depth-based differentiation of microbial function through sediment-hosted aquifers and enrichment of novel symbionts in the deep terrestrial subsurface.</title>
        <authorList>
            <person name="Probst A.J."/>
            <person name="Ladd B."/>
            <person name="Jarett J.K."/>
            <person name="Geller-Mcgrath D.E."/>
            <person name="Sieber C.M."/>
            <person name="Emerson J.B."/>
            <person name="Anantharaman K."/>
            <person name="Thomas B.C."/>
            <person name="Malmstrom R."/>
            <person name="Stieglmeier M."/>
            <person name="Klingl A."/>
            <person name="Woyke T."/>
            <person name="Ryan C.M."/>
            <person name="Banfield J.F."/>
        </authorList>
    </citation>
    <scope>NUCLEOTIDE SEQUENCE [LARGE SCALE GENOMIC DNA]</scope>
    <source>
        <strain evidence="2">CG11_big_fil_rev_8_21_14_0_20_44_10</strain>
    </source>
</reference>
<sequence>MFNLFKKDEVIPQSLVAYKWRCPDKIEVSIKPSKDGGYIVYVNDLPGCITQAESGEEIFEMVNDAIYTYWEIPSHYRPYMPTFIPPEELRKQLDIKIPEKYLKNPLVLQRT</sequence>
<organism evidence="2 3">
    <name type="scientific">Candidatus Portnoybacteria bacterium CG11_big_fil_rev_8_21_14_0_20_44_10</name>
    <dbReference type="NCBI Taxonomy" id="1974818"/>
    <lineage>
        <taxon>Bacteria</taxon>
        <taxon>Candidatus Portnoyibacteriota</taxon>
    </lineage>
</organism>
<protein>
    <recommendedName>
        <fullName evidence="1">HicB-like antitoxin of toxin-antitoxin system domain-containing protein</fullName>
    </recommendedName>
</protein>
<dbReference type="InterPro" id="IPR031807">
    <property type="entry name" value="HicB-like"/>
</dbReference>
<feature type="domain" description="HicB-like antitoxin of toxin-antitoxin system" evidence="1">
    <location>
        <begin position="28"/>
        <end position="72"/>
    </location>
</feature>
<accession>A0A2H0KPB0</accession>
<comment type="caution">
    <text evidence="2">The sequence shown here is derived from an EMBL/GenBank/DDBJ whole genome shotgun (WGS) entry which is preliminary data.</text>
</comment>
<dbReference type="AlphaFoldDB" id="A0A2H0KPB0"/>
<dbReference type="InterPro" id="IPR035069">
    <property type="entry name" value="TTHA1013/TTHA0281-like"/>
</dbReference>
<name>A0A2H0KPB0_9BACT</name>
<dbReference type="Proteomes" id="UP000231550">
    <property type="component" value="Unassembled WGS sequence"/>
</dbReference>
<evidence type="ECO:0000313" key="3">
    <source>
        <dbReference type="Proteomes" id="UP000231550"/>
    </source>
</evidence>
<proteinExistence type="predicted"/>
<evidence type="ECO:0000313" key="2">
    <source>
        <dbReference type="EMBL" id="PIQ73990.1"/>
    </source>
</evidence>
<dbReference type="Gene3D" id="3.30.160.250">
    <property type="match status" value="1"/>
</dbReference>
<evidence type="ECO:0000259" key="1">
    <source>
        <dbReference type="Pfam" id="PF15919"/>
    </source>
</evidence>
<dbReference type="EMBL" id="PCVN01000123">
    <property type="protein sequence ID" value="PIQ73990.1"/>
    <property type="molecule type" value="Genomic_DNA"/>
</dbReference>
<dbReference type="SUPFAM" id="SSF143100">
    <property type="entry name" value="TTHA1013/TTHA0281-like"/>
    <property type="match status" value="1"/>
</dbReference>